<dbReference type="KEGG" id="mamm:ABNF92_15170"/>
<evidence type="ECO:0000259" key="1">
    <source>
        <dbReference type="Pfam" id="PF13640"/>
    </source>
</evidence>
<dbReference type="AlphaFoldDB" id="A0AAU7MKI0"/>
<dbReference type="Pfam" id="PF13640">
    <property type="entry name" value="2OG-FeII_Oxy_3"/>
    <property type="match status" value="1"/>
</dbReference>
<dbReference type="RefSeq" id="WP_153633835.1">
    <property type="nucleotide sequence ID" value="NZ_CP157802.1"/>
</dbReference>
<name>A0AAU7MKI0_9GAMM</name>
<proteinExistence type="predicted"/>
<reference evidence="2" key="1">
    <citation type="submission" date="2024-05" db="EMBL/GenBank/DDBJ databases">
        <title>Draft Genome Sequences of Flagellimonas sp. MMG031 and Marinobacter sp. MMG032 Isolated from the dinoflagellate Symbiodinium pilosum.</title>
        <authorList>
            <person name="Shikuma N.J."/>
            <person name="Farrell M.V."/>
        </authorList>
    </citation>
    <scope>NUCLEOTIDE SEQUENCE</scope>
    <source>
        <strain evidence="2">MMG032</strain>
    </source>
</reference>
<feature type="domain" description="Prolyl 4-hydroxylase alpha subunit Fe(2+) 2OG dioxygenase" evidence="1">
    <location>
        <begin position="20"/>
        <end position="94"/>
    </location>
</feature>
<protein>
    <submittedName>
        <fullName evidence="2">2OG-Fe(II) oxygenase</fullName>
    </submittedName>
</protein>
<accession>A0AAU7MKI0</accession>
<sequence>MPEKVKTRILFHSRRLNIYLVRYPEGHKVGPHVDMVSEGRLYKLNCVLAKPKAGGEFICEKNIFNLLGRVYLFRPDLYQHRVSKIERGNRWLLSFALTSGLHNSSRTMP</sequence>
<evidence type="ECO:0000313" key="2">
    <source>
        <dbReference type="EMBL" id="XBQ18781.1"/>
    </source>
</evidence>
<dbReference type="Gene3D" id="2.60.120.620">
    <property type="entry name" value="q2cbj1_9rhob like domain"/>
    <property type="match status" value="1"/>
</dbReference>
<gene>
    <name evidence="2" type="ORF">ABNF92_15170</name>
</gene>
<dbReference type="EMBL" id="CP157802">
    <property type="protein sequence ID" value="XBQ18781.1"/>
    <property type="molecule type" value="Genomic_DNA"/>
</dbReference>
<organism evidence="2">
    <name type="scientific">Marinobacter sp. MMG032</name>
    <dbReference type="NCBI Taxonomy" id="3158548"/>
    <lineage>
        <taxon>Bacteria</taxon>
        <taxon>Pseudomonadati</taxon>
        <taxon>Pseudomonadota</taxon>
        <taxon>Gammaproteobacteria</taxon>
        <taxon>Pseudomonadales</taxon>
        <taxon>Marinobacteraceae</taxon>
        <taxon>Marinobacter</taxon>
    </lineage>
</organism>
<dbReference type="InterPro" id="IPR044862">
    <property type="entry name" value="Pro_4_hyd_alph_FE2OG_OXY"/>
</dbReference>